<feature type="compositionally biased region" description="Low complexity" evidence="11">
    <location>
        <begin position="121"/>
        <end position="152"/>
    </location>
</feature>
<proteinExistence type="predicted"/>
<comment type="subcellular location">
    <subcellularLocation>
        <location evidence="2">Cell membrane</location>
    </subcellularLocation>
</comment>
<dbReference type="SUPFAM" id="SSF47384">
    <property type="entry name" value="Homodimeric domain of signal transducing histidine kinase"/>
    <property type="match status" value="1"/>
</dbReference>
<dbReference type="RefSeq" id="WP_141849271.1">
    <property type="nucleotide sequence ID" value="NZ_BAAAPR010000027.1"/>
</dbReference>
<feature type="region of interest" description="Disordered" evidence="11">
    <location>
        <begin position="100"/>
        <end position="160"/>
    </location>
</feature>
<dbReference type="Gene3D" id="6.10.340.10">
    <property type="match status" value="1"/>
</dbReference>
<keyword evidence="9" id="KW-0902">Two-component regulatory system</keyword>
<dbReference type="SMART" id="SM00387">
    <property type="entry name" value="HATPase_c"/>
    <property type="match status" value="1"/>
</dbReference>
<evidence type="ECO:0000313" key="15">
    <source>
        <dbReference type="Proteomes" id="UP000317893"/>
    </source>
</evidence>
<dbReference type="EMBL" id="VFMN01000001">
    <property type="protein sequence ID" value="TQJ09991.1"/>
    <property type="molecule type" value="Genomic_DNA"/>
</dbReference>
<dbReference type="PROSITE" id="PS50885">
    <property type="entry name" value="HAMP"/>
    <property type="match status" value="1"/>
</dbReference>
<dbReference type="Pfam" id="PF00512">
    <property type="entry name" value="HisKA"/>
    <property type="match status" value="1"/>
</dbReference>
<dbReference type="OrthoDB" id="9786919at2"/>
<dbReference type="Gene3D" id="3.30.565.10">
    <property type="entry name" value="Histidine kinase-like ATPase, C-terminal domain"/>
    <property type="match status" value="1"/>
</dbReference>
<evidence type="ECO:0000256" key="4">
    <source>
        <dbReference type="ARBA" id="ARBA00022553"/>
    </source>
</evidence>
<dbReference type="InterPro" id="IPR003661">
    <property type="entry name" value="HisK_dim/P_dom"/>
</dbReference>
<evidence type="ECO:0000256" key="3">
    <source>
        <dbReference type="ARBA" id="ARBA00012438"/>
    </source>
</evidence>
<reference evidence="14 15" key="1">
    <citation type="submission" date="2019-06" db="EMBL/GenBank/DDBJ databases">
        <title>Sequencing the genomes of 1000 actinobacteria strains.</title>
        <authorList>
            <person name="Klenk H.-P."/>
        </authorList>
    </citation>
    <scope>NUCLEOTIDE SEQUENCE [LARGE SCALE GENOMIC DNA]</scope>
    <source>
        <strain evidence="14 15">DSM 18607</strain>
    </source>
</reference>
<dbReference type="InterPro" id="IPR005467">
    <property type="entry name" value="His_kinase_dom"/>
</dbReference>
<keyword evidence="10" id="KW-0472">Membrane</keyword>
<dbReference type="InterPro" id="IPR003594">
    <property type="entry name" value="HATPase_dom"/>
</dbReference>
<dbReference type="SMART" id="SM00388">
    <property type="entry name" value="HisKA"/>
    <property type="match status" value="1"/>
</dbReference>
<sequence>MRSVRRRAPSAGSRLHTPSLRRRVTATVLLLLTVMVAVLGVTTDVVLRNRLESQLEQRLQDRAQLGVALADQIPDIEALAERLEGNGVSVKVVNAAGQVAVKGPPIGPQPGRGPGGGPAGRNGADTAPGGSGASSDSTGSRGSSGSDGSGTSTQLPPQSADGVVVHYDNVVQESRKLPDGTWLTLQADSGEVDRVVDQTRIAFLAGAIGVLLLGAAVVRPVVGRVLRPLDRITSVARSIGKGDRGRRLRPDRPRTELGTTAQAFDDMLDAVEGAERHALESEQRLRDFLSDAAHELRTPIAGVQASAEHVLRSDPERAERERTLLALVRESRRAGRLVDDLLLMARIDRGLPLAPQPVELRSLVAGAVESRRLRHPDTALLVTGDDVVVDADPDRVTQVVGNLLDNAVRAAGRTARVHVAVRRTDAGEAVVEVTDDGPGIAPADRERVFERMVRLDAARTPGDSGAGLGLPIARGIARAHGGDLVCVPREAGDTALPGARFRLTLPLTPTAASAARGHRSPVGADVPLVARSGPPAAARAGTPAP</sequence>
<dbReference type="PANTHER" id="PTHR45436">
    <property type="entry name" value="SENSOR HISTIDINE KINASE YKOH"/>
    <property type="match status" value="1"/>
</dbReference>
<evidence type="ECO:0000256" key="5">
    <source>
        <dbReference type="ARBA" id="ARBA00022679"/>
    </source>
</evidence>
<evidence type="ECO:0000256" key="10">
    <source>
        <dbReference type="ARBA" id="ARBA00023136"/>
    </source>
</evidence>
<keyword evidence="7 14" id="KW-0418">Kinase</keyword>
<evidence type="ECO:0000259" key="13">
    <source>
        <dbReference type="PROSITE" id="PS50885"/>
    </source>
</evidence>
<organism evidence="14 15">
    <name type="scientific">Lapillicoccus jejuensis</name>
    <dbReference type="NCBI Taxonomy" id="402171"/>
    <lineage>
        <taxon>Bacteria</taxon>
        <taxon>Bacillati</taxon>
        <taxon>Actinomycetota</taxon>
        <taxon>Actinomycetes</taxon>
        <taxon>Micrococcales</taxon>
        <taxon>Intrasporangiaceae</taxon>
        <taxon>Lapillicoccus</taxon>
    </lineage>
</organism>
<dbReference type="Pfam" id="PF02518">
    <property type="entry name" value="HATPase_c"/>
    <property type="match status" value="1"/>
</dbReference>
<dbReference type="GO" id="GO:0005886">
    <property type="term" value="C:plasma membrane"/>
    <property type="evidence" value="ECO:0007669"/>
    <property type="project" value="UniProtKB-SubCell"/>
</dbReference>
<keyword evidence="8" id="KW-1133">Transmembrane helix</keyword>
<dbReference type="InterPro" id="IPR004358">
    <property type="entry name" value="Sig_transdc_His_kin-like_C"/>
</dbReference>
<keyword evidence="15" id="KW-1185">Reference proteome</keyword>
<keyword evidence="4" id="KW-0597">Phosphoprotein</keyword>
<dbReference type="PRINTS" id="PR00344">
    <property type="entry name" value="BCTRLSENSOR"/>
</dbReference>
<evidence type="ECO:0000256" key="9">
    <source>
        <dbReference type="ARBA" id="ARBA00023012"/>
    </source>
</evidence>
<evidence type="ECO:0000256" key="2">
    <source>
        <dbReference type="ARBA" id="ARBA00004236"/>
    </source>
</evidence>
<evidence type="ECO:0000259" key="12">
    <source>
        <dbReference type="PROSITE" id="PS50109"/>
    </source>
</evidence>
<evidence type="ECO:0000313" key="14">
    <source>
        <dbReference type="EMBL" id="TQJ09991.1"/>
    </source>
</evidence>
<dbReference type="PROSITE" id="PS50109">
    <property type="entry name" value="HIS_KIN"/>
    <property type="match status" value="1"/>
</dbReference>
<dbReference type="CDD" id="cd00082">
    <property type="entry name" value="HisKA"/>
    <property type="match status" value="1"/>
</dbReference>
<evidence type="ECO:0000256" key="11">
    <source>
        <dbReference type="SAM" id="MobiDB-lite"/>
    </source>
</evidence>
<feature type="domain" description="Histidine kinase" evidence="12">
    <location>
        <begin position="291"/>
        <end position="509"/>
    </location>
</feature>
<dbReference type="GO" id="GO:0000155">
    <property type="term" value="F:phosphorelay sensor kinase activity"/>
    <property type="evidence" value="ECO:0007669"/>
    <property type="project" value="InterPro"/>
</dbReference>
<keyword evidence="5" id="KW-0808">Transferase</keyword>
<dbReference type="EC" id="2.7.13.3" evidence="3"/>
<dbReference type="InterPro" id="IPR036890">
    <property type="entry name" value="HATPase_C_sf"/>
</dbReference>
<feature type="compositionally biased region" description="Gly residues" evidence="11">
    <location>
        <begin position="110"/>
        <end position="120"/>
    </location>
</feature>
<gene>
    <name evidence="14" type="ORF">FB458_3109</name>
</gene>
<dbReference type="CDD" id="cd06225">
    <property type="entry name" value="HAMP"/>
    <property type="match status" value="1"/>
</dbReference>
<protein>
    <recommendedName>
        <fullName evidence="3">histidine kinase</fullName>
        <ecNumber evidence="3">2.7.13.3</ecNumber>
    </recommendedName>
</protein>
<evidence type="ECO:0000256" key="6">
    <source>
        <dbReference type="ARBA" id="ARBA00022692"/>
    </source>
</evidence>
<dbReference type="Proteomes" id="UP000317893">
    <property type="component" value="Unassembled WGS sequence"/>
</dbReference>
<dbReference type="CDD" id="cd00075">
    <property type="entry name" value="HATPase"/>
    <property type="match status" value="1"/>
</dbReference>
<feature type="domain" description="HAMP" evidence="13">
    <location>
        <begin position="223"/>
        <end position="276"/>
    </location>
</feature>
<name>A0A542E3T2_9MICO</name>
<keyword evidence="6" id="KW-0812">Transmembrane</keyword>
<dbReference type="Gene3D" id="1.10.287.130">
    <property type="match status" value="1"/>
</dbReference>
<dbReference type="PANTHER" id="PTHR45436:SF5">
    <property type="entry name" value="SENSOR HISTIDINE KINASE TRCS"/>
    <property type="match status" value="1"/>
</dbReference>
<comment type="catalytic activity">
    <reaction evidence="1">
        <text>ATP + protein L-histidine = ADP + protein N-phospho-L-histidine.</text>
        <dbReference type="EC" id="2.7.13.3"/>
    </reaction>
</comment>
<dbReference type="Pfam" id="PF00672">
    <property type="entry name" value="HAMP"/>
    <property type="match status" value="1"/>
</dbReference>
<feature type="region of interest" description="Disordered" evidence="11">
    <location>
        <begin position="511"/>
        <end position="545"/>
    </location>
</feature>
<dbReference type="SMART" id="SM00304">
    <property type="entry name" value="HAMP"/>
    <property type="match status" value="1"/>
</dbReference>
<dbReference type="SUPFAM" id="SSF55874">
    <property type="entry name" value="ATPase domain of HSP90 chaperone/DNA topoisomerase II/histidine kinase"/>
    <property type="match status" value="1"/>
</dbReference>
<feature type="compositionally biased region" description="Low complexity" evidence="11">
    <location>
        <begin position="530"/>
        <end position="545"/>
    </location>
</feature>
<comment type="caution">
    <text evidence="14">The sequence shown here is derived from an EMBL/GenBank/DDBJ whole genome shotgun (WGS) entry which is preliminary data.</text>
</comment>
<dbReference type="SUPFAM" id="SSF158472">
    <property type="entry name" value="HAMP domain-like"/>
    <property type="match status" value="1"/>
</dbReference>
<dbReference type="InterPro" id="IPR050428">
    <property type="entry name" value="TCS_sensor_his_kinase"/>
</dbReference>
<evidence type="ECO:0000256" key="1">
    <source>
        <dbReference type="ARBA" id="ARBA00000085"/>
    </source>
</evidence>
<dbReference type="InterPro" id="IPR003660">
    <property type="entry name" value="HAMP_dom"/>
</dbReference>
<evidence type="ECO:0000256" key="8">
    <source>
        <dbReference type="ARBA" id="ARBA00022989"/>
    </source>
</evidence>
<dbReference type="InterPro" id="IPR036097">
    <property type="entry name" value="HisK_dim/P_sf"/>
</dbReference>
<evidence type="ECO:0000256" key="7">
    <source>
        <dbReference type="ARBA" id="ARBA00022777"/>
    </source>
</evidence>
<dbReference type="AlphaFoldDB" id="A0A542E3T2"/>
<accession>A0A542E3T2</accession>